<sequence length="202" mass="22385">MSDHILEQLGPYLDGELHGKSLQKVKLHLTECITCQEEYTSLENLSATLQEAPLPDFPSPEDFASDLALLLPRKPALPIREKALEFGWWLAPIGLIAIWMFISTTNLVSGAITFANSLGVLNDTSTWLVSGSAPETYWSAALGQFGFLSGNNLQIAEMAEAITRITIPQIVWQVSLATLYLSWMAIWWARHERQGLGQALES</sequence>
<dbReference type="Gene3D" id="1.10.10.1320">
    <property type="entry name" value="Anti-sigma factor, zinc-finger domain"/>
    <property type="match status" value="1"/>
</dbReference>
<evidence type="ECO:0000313" key="3">
    <source>
        <dbReference type="EMBL" id="MBC8333859.1"/>
    </source>
</evidence>
<feature type="domain" description="Putative zinc-finger" evidence="2">
    <location>
        <begin position="4"/>
        <end position="32"/>
    </location>
</feature>
<dbReference type="Proteomes" id="UP000614469">
    <property type="component" value="Unassembled WGS sequence"/>
</dbReference>
<evidence type="ECO:0000313" key="4">
    <source>
        <dbReference type="Proteomes" id="UP000614469"/>
    </source>
</evidence>
<comment type="caution">
    <text evidence="3">The sequence shown here is derived from an EMBL/GenBank/DDBJ whole genome shotgun (WGS) entry which is preliminary data.</text>
</comment>
<keyword evidence="1" id="KW-0812">Transmembrane</keyword>
<feature type="transmembrane region" description="Helical" evidence="1">
    <location>
        <begin position="170"/>
        <end position="189"/>
    </location>
</feature>
<keyword evidence="1" id="KW-0472">Membrane</keyword>
<gene>
    <name evidence="3" type="ORF">H8E29_01200</name>
</gene>
<dbReference type="InterPro" id="IPR041916">
    <property type="entry name" value="Anti_sigma_zinc_sf"/>
</dbReference>
<name>A0A8J6NG76_9CHLR</name>
<evidence type="ECO:0000256" key="1">
    <source>
        <dbReference type="SAM" id="Phobius"/>
    </source>
</evidence>
<evidence type="ECO:0000259" key="2">
    <source>
        <dbReference type="Pfam" id="PF13490"/>
    </source>
</evidence>
<dbReference type="AlphaFoldDB" id="A0A8J6NG76"/>
<accession>A0A8J6NG76</accession>
<protein>
    <recommendedName>
        <fullName evidence="2">Putative zinc-finger domain-containing protein</fullName>
    </recommendedName>
</protein>
<proteinExistence type="predicted"/>
<organism evidence="3 4">
    <name type="scientific">Candidatus Desulfolinea nitratireducens</name>
    <dbReference type="NCBI Taxonomy" id="2841698"/>
    <lineage>
        <taxon>Bacteria</taxon>
        <taxon>Bacillati</taxon>
        <taxon>Chloroflexota</taxon>
        <taxon>Anaerolineae</taxon>
        <taxon>Anaerolineales</taxon>
        <taxon>Anaerolineales incertae sedis</taxon>
        <taxon>Candidatus Desulfolinea</taxon>
    </lineage>
</organism>
<reference evidence="3 4" key="1">
    <citation type="submission" date="2020-08" db="EMBL/GenBank/DDBJ databases">
        <title>Bridging the membrane lipid divide: bacteria of the FCB group superphylum have the potential to synthesize archaeal ether lipids.</title>
        <authorList>
            <person name="Villanueva L."/>
            <person name="Von Meijenfeldt F.A.B."/>
            <person name="Westbye A.B."/>
            <person name="Yadav S."/>
            <person name="Hopmans E.C."/>
            <person name="Dutilh B.E."/>
            <person name="Sinninghe Damste J.S."/>
        </authorList>
    </citation>
    <scope>NUCLEOTIDE SEQUENCE [LARGE SCALE GENOMIC DNA]</scope>
    <source>
        <strain evidence="3">NIOZ-UU36</strain>
    </source>
</reference>
<dbReference type="Pfam" id="PF13490">
    <property type="entry name" value="zf-HC2"/>
    <property type="match status" value="1"/>
</dbReference>
<feature type="transmembrane region" description="Helical" evidence="1">
    <location>
        <begin position="83"/>
        <end position="102"/>
    </location>
</feature>
<keyword evidence="1" id="KW-1133">Transmembrane helix</keyword>
<dbReference type="EMBL" id="JACNJN010000028">
    <property type="protein sequence ID" value="MBC8333859.1"/>
    <property type="molecule type" value="Genomic_DNA"/>
</dbReference>
<dbReference type="InterPro" id="IPR027383">
    <property type="entry name" value="Znf_put"/>
</dbReference>